<dbReference type="AlphaFoldDB" id="A0A0F6YF33"/>
<sequence>MRRYLALALLLVACEDPICSAGTEYDRGEKRCICREPRVWTGEACVYDPAGGDAGSRADASVDGAMASPPVLTTVGLSSYQPIAGELLRAHAGRILADEASDADVAYEWFVDDVSRGAEPRLDTAGLDAGQQIRLEAWARSGDVEGPRVAVGPVTVHDAPAWRPLLPHLSFNSVAVAHDERHSRWIVVSLGVAWETRIEAGVLRFTPLATTGAGPVPLHVILGAAIDALRHRMYVVAVQPSISAAVDVFALDLADRGHERWTRLDAAGSVAENTRFLSVVYDPATEVLWMLPGFDDAGEVATVHALDLRDDTPEWRSFARPSGIEARGGSAVALSPIEPSIAYSFGGLMPDGTISGQVVRLSLDPADPRGELLEGVTLPSGRFGASAVAAGGAIFVAGGVAALSSTDRMPQGLARFDPVASTLTTELETFESSDFLGVVARDTERSEAALQYLRIAPDRTSSTVSVTRLEGAAAPVPLASLDVPVELSDTSYHRGPDRALAIRDASNALYWHLDPERARWTSVPIASDPLSGRPTARAGIRSVGNLRSDIVYLGTDIEGAPVDDGAWIVVEAPELTWRRLAFATAPGEPSSVLSLPQRTGSSSIRASCRSSTWIFGGTSGSTGPRVAELWELVCREADARHCELRAASTSATWPSARASTTIIPTTQPVVGAWMFGGSIGAQSSASDVWFLDTCAGTFSAVTPSGDPPPARSGHSAALVERDGLAEIVYFGGIDRDADLDTSTHYDDAWRLTIRGADAVEWASIEPTTASRPSGRTGHASILHRSLSATTERLIIAGGRNRASGSSSLNDVWELVLRP</sequence>
<proteinExistence type="predicted"/>
<dbReference type="Pfam" id="PF24681">
    <property type="entry name" value="Kelch_KLHDC2_KLHL20_DRC7"/>
    <property type="match status" value="1"/>
</dbReference>
<gene>
    <name evidence="1" type="ORF">DB32_000327</name>
</gene>
<organism evidence="1 2">
    <name type="scientific">Sandaracinus amylolyticus</name>
    <dbReference type="NCBI Taxonomy" id="927083"/>
    <lineage>
        <taxon>Bacteria</taxon>
        <taxon>Pseudomonadati</taxon>
        <taxon>Myxococcota</taxon>
        <taxon>Polyangia</taxon>
        <taxon>Polyangiales</taxon>
        <taxon>Sandaracinaceae</taxon>
        <taxon>Sandaracinus</taxon>
    </lineage>
</organism>
<dbReference type="Proteomes" id="UP000034883">
    <property type="component" value="Chromosome"/>
</dbReference>
<dbReference type="InterPro" id="IPR011043">
    <property type="entry name" value="Gal_Oxase/kelch_b-propeller"/>
</dbReference>
<reference evidence="1 2" key="1">
    <citation type="submission" date="2015-03" db="EMBL/GenBank/DDBJ databases">
        <title>Genome assembly of Sandaracinus amylolyticus DSM 53668.</title>
        <authorList>
            <person name="Sharma G."/>
            <person name="Subramanian S."/>
        </authorList>
    </citation>
    <scope>NUCLEOTIDE SEQUENCE [LARGE SCALE GENOMIC DNA]</scope>
    <source>
        <strain evidence="1 2">DSM 53668</strain>
    </source>
</reference>
<dbReference type="SUPFAM" id="SSF50965">
    <property type="entry name" value="Galactose oxidase, central domain"/>
    <property type="match status" value="1"/>
</dbReference>
<dbReference type="InterPro" id="IPR015915">
    <property type="entry name" value="Kelch-typ_b-propeller"/>
</dbReference>
<dbReference type="PANTHER" id="PTHR23244:SF471">
    <property type="entry name" value="GUANINE NUCLEOTIDE-BINDING PROTEIN SUBUNIT BETA 1-RELATED"/>
    <property type="match status" value="1"/>
</dbReference>
<name>A0A0F6YF33_9BACT</name>
<evidence type="ECO:0000313" key="1">
    <source>
        <dbReference type="EMBL" id="AKF03178.1"/>
    </source>
</evidence>
<dbReference type="SUPFAM" id="SSF89372">
    <property type="entry name" value="Fucose-specific lectin"/>
    <property type="match status" value="1"/>
</dbReference>
<dbReference type="Gene3D" id="2.120.10.80">
    <property type="entry name" value="Kelch-type beta propeller"/>
    <property type="match status" value="2"/>
</dbReference>
<protein>
    <submittedName>
        <fullName evidence="1">Uncharacterized protein</fullName>
    </submittedName>
</protein>
<dbReference type="PANTHER" id="PTHR23244">
    <property type="entry name" value="KELCH REPEAT DOMAIN"/>
    <property type="match status" value="1"/>
</dbReference>
<dbReference type="STRING" id="927083.DB32_000327"/>
<keyword evidence="2" id="KW-1185">Reference proteome</keyword>
<evidence type="ECO:0000313" key="2">
    <source>
        <dbReference type="Proteomes" id="UP000034883"/>
    </source>
</evidence>
<dbReference type="KEGG" id="samy:DB32_000327"/>
<accession>A0A0F6YF33</accession>
<dbReference type="EMBL" id="CP011125">
    <property type="protein sequence ID" value="AKF03178.1"/>
    <property type="molecule type" value="Genomic_DNA"/>
</dbReference>